<dbReference type="Proteomes" id="UP000886881">
    <property type="component" value="Unassembled WGS sequence"/>
</dbReference>
<feature type="region of interest" description="Disordered" evidence="1">
    <location>
        <begin position="45"/>
        <end position="87"/>
    </location>
</feature>
<proteinExistence type="predicted"/>
<feature type="non-terminal residue" evidence="2">
    <location>
        <position position="1"/>
    </location>
</feature>
<evidence type="ECO:0000313" key="2">
    <source>
        <dbReference type="EMBL" id="HIT46897.1"/>
    </source>
</evidence>
<reference evidence="2" key="1">
    <citation type="submission" date="2020-10" db="EMBL/GenBank/DDBJ databases">
        <authorList>
            <person name="Gilroy R."/>
        </authorList>
    </citation>
    <scope>NUCLEOTIDE SEQUENCE</scope>
    <source>
        <strain evidence="2">ChiHecec2B26-709</strain>
    </source>
</reference>
<gene>
    <name evidence="2" type="ORF">IAC35_03455</name>
</gene>
<accession>A0A9D1KHF0</accession>
<evidence type="ECO:0000256" key="1">
    <source>
        <dbReference type="SAM" id="MobiDB-lite"/>
    </source>
</evidence>
<feature type="compositionally biased region" description="Acidic residues" evidence="1">
    <location>
        <begin position="78"/>
        <end position="87"/>
    </location>
</feature>
<dbReference type="AlphaFoldDB" id="A0A9D1KHF0"/>
<name>A0A9D1KHF0_9BACT</name>
<comment type="caution">
    <text evidence="2">The sequence shown here is derived from an EMBL/GenBank/DDBJ whole genome shotgun (WGS) entry which is preliminary data.</text>
</comment>
<evidence type="ECO:0000313" key="3">
    <source>
        <dbReference type="Proteomes" id="UP000886881"/>
    </source>
</evidence>
<reference evidence="2" key="2">
    <citation type="journal article" date="2021" name="PeerJ">
        <title>Extensive microbial diversity within the chicken gut microbiome revealed by metagenomics and culture.</title>
        <authorList>
            <person name="Gilroy R."/>
            <person name="Ravi A."/>
            <person name="Getino M."/>
            <person name="Pursley I."/>
            <person name="Horton D.L."/>
            <person name="Alikhan N.F."/>
            <person name="Baker D."/>
            <person name="Gharbi K."/>
            <person name="Hall N."/>
            <person name="Watson M."/>
            <person name="Adriaenssens E.M."/>
            <person name="Foster-Nyarko E."/>
            <person name="Jarju S."/>
            <person name="Secka A."/>
            <person name="Antonio M."/>
            <person name="Oren A."/>
            <person name="Chaudhuri R.R."/>
            <person name="La Ragione R."/>
            <person name="Hildebrand F."/>
            <person name="Pallen M.J."/>
        </authorList>
    </citation>
    <scope>NUCLEOTIDE SEQUENCE</scope>
    <source>
        <strain evidence="2">ChiHecec2B26-709</strain>
    </source>
</reference>
<protein>
    <submittedName>
        <fullName evidence="2">Uncharacterized protein</fullName>
    </submittedName>
</protein>
<sequence>DIVKYTKPDGTPFYAVMIEVPDAIYLVKIKVKIDDADDIERWLEGEEDAENEQVAGASAVGGDEGGTLPDDNISQYGADDEPQDAAE</sequence>
<organism evidence="2 3">
    <name type="scientific">Candidatus Cryptobacteroides merdipullorum</name>
    <dbReference type="NCBI Taxonomy" id="2840771"/>
    <lineage>
        <taxon>Bacteria</taxon>
        <taxon>Pseudomonadati</taxon>
        <taxon>Bacteroidota</taxon>
        <taxon>Bacteroidia</taxon>
        <taxon>Bacteroidales</taxon>
        <taxon>Candidatus Cryptobacteroides</taxon>
    </lineage>
</organism>
<dbReference type="EMBL" id="DVLC01000067">
    <property type="protein sequence ID" value="HIT46897.1"/>
    <property type="molecule type" value="Genomic_DNA"/>
</dbReference>